<evidence type="ECO:0000313" key="3">
    <source>
        <dbReference type="Proteomes" id="UP000030645"/>
    </source>
</evidence>
<dbReference type="OrthoDB" id="10044893at2759"/>
<dbReference type="GO" id="GO:0005737">
    <property type="term" value="C:cytoplasm"/>
    <property type="evidence" value="ECO:0007669"/>
    <property type="project" value="TreeGrafter"/>
</dbReference>
<gene>
    <name evidence="2" type="ORF">L484_027585</name>
</gene>
<dbReference type="AlphaFoldDB" id="W9RCG0"/>
<dbReference type="KEGG" id="mnt:21410199"/>
<accession>W9RCG0</accession>
<name>W9RCG0_9ROSA</name>
<keyword evidence="3" id="KW-1185">Reference proteome</keyword>
<dbReference type="eggNOG" id="ENOG502QRGM">
    <property type="taxonomic scope" value="Eukaryota"/>
</dbReference>
<evidence type="ECO:0008006" key="4">
    <source>
        <dbReference type="Google" id="ProtNLM"/>
    </source>
</evidence>
<dbReference type="PANTHER" id="PTHR13382">
    <property type="entry name" value="MITOCHONDRIAL ATP SYNTHASE COUPLING FACTOR B"/>
    <property type="match status" value="1"/>
</dbReference>
<dbReference type="InterPro" id="IPR050648">
    <property type="entry name" value="F-box_LRR-repeat"/>
</dbReference>
<organism evidence="2 3">
    <name type="scientific">Morus notabilis</name>
    <dbReference type="NCBI Taxonomy" id="981085"/>
    <lineage>
        <taxon>Eukaryota</taxon>
        <taxon>Viridiplantae</taxon>
        <taxon>Streptophyta</taxon>
        <taxon>Embryophyta</taxon>
        <taxon>Tracheophyta</taxon>
        <taxon>Spermatophyta</taxon>
        <taxon>Magnoliopsida</taxon>
        <taxon>eudicotyledons</taxon>
        <taxon>Gunneridae</taxon>
        <taxon>Pentapetalae</taxon>
        <taxon>rosids</taxon>
        <taxon>fabids</taxon>
        <taxon>Rosales</taxon>
        <taxon>Moraceae</taxon>
        <taxon>Moreae</taxon>
        <taxon>Morus</taxon>
    </lineage>
</organism>
<sequence length="498" mass="54715">MALNFSHRPVFPGHLSEENLVSPIRIANGCFLEGIPERNHDGFGSPWHSNWEVENPFDYGRDRFESGGSQESVSSDILDLLPSDPFGMDISTTFTAITGWLEDLEVDYCGYGGDEAVASDGGYQLFAELNFILNNAMRCQAFPASAEVDDKCNVAVGFGWSSVEEDKAGASCLAHFGSGSAENSTPSIGNGSWGVESGQSEVSGDGNGIFSNEDGGAPHGGLLFALGHMGVRNLLVLESVCRSLQSQIRGDPFLWTTIHIEQPLNEKLTDDILLHLTNKAQGNLKCLSLVECPRITDDCLRRVLESNPKLTKLSVPGCTRLTIDGIMNSLRAFNSSGAQGVKHLRIGGIYGVTPKIFEEMKLLLGIDDKTQQSARKPRFHVRGSLDLPNDDDRYIDIETCPRCQNHRLVYDCPAETCQGKDHAIQLCRACTLCIPRCVKCGRCITDNEYEETFCLELLCFICWHEVEKLEENQDSKVDPIPSESAVPVEQDHAFSFHG</sequence>
<evidence type="ECO:0000313" key="2">
    <source>
        <dbReference type="EMBL" id="EXB82413.1"/>
    </source>
</evidence>
<proteinExistence type="predicted"/>
<reference evidence="3" key="1">
    <citation type="submission" date="2013-01" db="EMBL/GenBank/DDBJ databases">
        <title>Draft Genome Sequence of a Mulberry Tree, Morus notabilis C.K. Schneid.</title>
        <authorList>
            <person name="He N."/>
            <person name="Zhao S."/>
        </authorList>
    </citation>
    <scope>NUCLEOTIDE SEQUENCE</scope>
</reference>
<dbReference type="Proteomes" id="UP000030645">
    <property type="component" value="Unassembled WGS sequence"/>
</dbReference>
<evidence type="ECO:0000256" key="1">
    <source>
        <dbReference type="SAM" id="MobiDB-lite"/>
    </source>
</evidence>
<protein>
    <recommendedName>
        <fullName evidence="4">F-box protein SKIP14</fullName>
    </recommendedName>
</protein>
<dbReference type="SUPFAM" id="SSF52047">
    <property type="entry name" value="RNI-like"/>
    <property type="match status" value="1"/>
</dbReference>
<dbReference type="InterPro" id="IPR032675">
    <property type="entry name" value="LRR_dom_sf"/>
</dbReference>
<dbReference type="Gene3D" id="3.80.10.10">
    <property type="entry name" value="Ribonuclease Inhibitor"/>
    <property type="match status" value="1"/>
</dbReference>
<feature type="region of interest" description="Disordered" evidence="1">
    <location>
        <begin position="473"/>
        <end position="498"/>
    </location>
</feature>
<dbReference type="STRING" id="981085.W9RCG0"/>
<dbReference type="EMBL" id="KE344869">
    <property type="protein sequence ID" value="EXB82413.1"/>
    <property type="molecule type" value="Genomic_DNA"/>
</dbReference>
<feature type="compositionally biased region" description="Basic and acidic residues" evidence="1">
    <location>
        <begin position="489"/>
        <end position="498"/>
    </location>
</feature>
<dbReference type="PANTHER" id="PTHR13382:SF22">
    <property type="entry name" value="F-BOX PROTEIN SKIP14"/>
    <property type="match status" value="1"/>
</dbReference>